<protein>
    <submittedName>
        <fullName evidence="4">CBS domain containing membrane protein</fullName>
    </submittedName>
</protein>
<dbReference type="EMBL" id="CP000112">
    <property type="protein sequence ID" value="ABB38875.1"/>
    <property type="molecule type" value="Genomic_DNA"/>
</dbReference>
<sequence length="142" mass="15988">MLNVGDLMTTELFTLLETDTLKTARSLMQLARIRHIPIVDEHGRFIGLLTHRDILEATISRFAEVENSVQDEIDSGIPVSEIMRTDVRRVPPDMRLRDAAEMLFRHKYGCLPVVESGILVGIVTEADFLKLTISLLDAVETV</sequence>
<dbReference type="eggNOG" id="COG0517">
    <property type="taxonomic scope" value="Bacteria"/>
</dbReference>
<dbReference type="Pfam" id="PF00571">
    <property type="entry name" value="CBS"/>
    <property type="match status" value="2"/>
</dbReference>
<dbReference type="InterPro" id="IPR051257">
    <property type="entry name" value="Diverse_CBS-Domain"/>
</dbReference>
<keyword evidence="1 2" id="KW-0129">CBS domain</keyword>
<keyword evidence="5" id="KW-1185">Reference proteome</keyword>
<dbReference type="Proteomes" id="UP000002710">
    <property type="component" value="Chromosome"/>
</dbReference>
<dbReference type="AlphaFoldDB" id="Q30ZM1"/>
<dbReference type="STRING" id="207559.Dde_2078"/>
<name>Q30ZM1_OLEA2</name>
<dbReference type="InterPro" id="IPR000644">
    <property type="entry name" value="CBS_dom"/>
</dbReference>
<evidence type="ECO:0000313" key="4">
    <source>
        <dbReference type="EMBL" id="ABB38875.1"/>
    </source>
</evidence>
<feature type="domain" description="CBS" evidence="3">
    <location>
        <begin position="83"/>
        <end position="138"/>
    </location>
</feature>
<evidence type="ECO:0000256" key="2">
    <source>
        <dbReference type="PROSITE-ProRule" id="PRU00703"/>
    </source>
</evidence>
<dbReference type="KEGG" id="dde:Dde_2078"/>
<dbReference type="InterPro" id="IPR046342">
    <property type="entry name" value="CBS_dom_sf"/>
</dbReference>
<evidence type="ECO:0000313" key="5">
    <source>
        <dbReference type="Proteomes" id="UP000002710"/>
    </source>
</evidence>
<organism evidence="4 5">
    <name type="scientific">Oleidesulfovibrio alaskensis (strain ATCC BAA-1058 / DSM 17464 / G20)</name>
    <name type="common">Desulfovibrio alaskensis</name>
    <dbReference type="NCBI Taxonomy" id="207559"/>
    <lineage>
        <taxon>Bacteria</taxon>
        <taxon>Pseudomonadati</taxon>
        <taxon>Thermodesulfobacteriota</taxon>
        <taxon>Desulfovibrionia</taxon>
        <taxon>Desulfovibrionales</taxon>
        <taxon>Desulfovibrionaceae</taxon>
        <taxon>Oleidesulfovibrio</taxon>
    </lineage>
</organism>
<accession>Q30ZM1</accession>
<dbReference type="HOGENOM" id="CLU_040681_9_1_7"/>
<dbReference type="Gene3D" id="3.10.580.10">
    <property type="entry name" value="CBS-domain"/>
    <property type="match status" value="1"/>
</dbReference>
<reference evidence="4 5" key="1">
    <citation type="journal article" date="2011" name="J. Bacteriol.">
        <title>Complete genome sequence and updated annotation of Desulfovibrio alaskensis G20.</title>
        <authorList>
            <person name="Hauser L.J."/>
            <person name="Land M.L."/>
            <person name="Brown S.D."/>
            <person name="Larimer F."/>
            <person name="Keller K.L."/>
            <person name="Rapp-Giles B.J."/>
            <person name="Price M.N."/>
            <person name="Lin M."/>
            <person name="Bruce D.C."/>
            <person name="Detter J.C."/>
            <person name="Tapia R."/>
            <person name="Han C.S."/>
            <person name="Goodwin L.A."/>
            <person name="Cheng J.F."/>
            <person name="Pitluck S."/>
            <person name="Copeland A."/>
            <person name="Lucas S."/>
            <person name="Nolan M."/>
            <person name="Lapidus A.L."/>
            <person name="Palumbo A.V."/>
            <person name="Wall J.D."/>
        </authorList>
    </citation>
    <scope>NUCLEOTIDE SEQUENCE [LARGE SCALE GENOMIC DNA]</scope>
    <source>
        <strain evidence="5">ATCC BAA 1058 / DSM 17464 / G20</strain>
    </source>
</reference>
<feature type="domain" description="CBS" evidence="3">
    <location>
        <begin position="8"/>
        <end position="64"/>
    </location>
</feature>
<dbReference type="RefSeq" id="WP_011367980.1">
    <property type="nucleotide sequence ID" value="NC_007519.1"/>
</dbReference>
<gene>
    <name evidence="4" type="ordered locus">Dde_2078</name>
</gene>
<dbReference type="PROSITE" id="PS51371">
    <property type="entry name" value="CBS"/>
    <property type="match status" value="2"/>
</dbReference>
<dbReference type="CDD" id="cd04584">
    <property type="entry name" value="CBS_pair_AcuB_like"/>
    <property type="match status" value="1"/>
</dbReference>
<evidence type="ECO:0000259" key="3">
    <source>
        <dbReference type="PROSITE" id="PS51371"/>
    </source>
</evidence>
<dbReference type="SMART" id="SM00116">
    <property type="entry name" value="CBS"/>
    <property type="match status" value="2"/>
</dbReference>
<dbReference type="SUPFAM" id="SSF54631">
    <property type="entry name" value="CBS-domain pair"/>
    <property type="match status" value="1"/>
</dbReference>
<evidence type="ECO:0000256" key="1">
    <source>
        <dbReference type="ARBA" id="ARBA00023122"/>
    </source>
</evidence>
<dbReference type="PANTHER" id="PTHR43080">
    <property type="entry name" value="CBS DOMAIN-CONTAINING PROTEIN CBSX3, MITOCHONDRIAL"/>
    <property type="match status" value="1"/>
</dbReference>
<proteinExistence type="predicted"/>
<dbReference type="PANTHER" id="PTHR43080:SF2">
    <property type="entry name" value="CBS DOMAIN-CONTAINING PROTEIN"/>
    <property type="match status" value="1"/>
</dbReference>